<dbReference type="CDD" id="cd00082">
    <property type="entry name" value="HisKA"/>
    <property type="match status" value="1"/>
</dbReference>
<keyword evidence="6 10" id="KW-0418">Kinase</keyword>
<dbReference type="PRINTS" id="PR00344">
    <property type="entry name" value="BCTRLSENSOR"/>
</dbReference>
<dbReference type="Pfam" id="PF00512">
    <property type="entry name" value="HisKA"/>
    <property type="match status" value="1"/>
</dbReference>
<evidence type="ECO:0000256" key="1">
    <source>
        <dbReference type="ARBA" id="ARBA00000085"/>
    </source>
</evidence>
<accession>A0ABS5VSC3</accession>
<dbReference type="Proteomes" id="UP000772618">
    <property type="component" value="Unassembled WGS sequence"/>
</dbReference>
<keyword evidence="7" id="KW-0067">ATP-binding</keyword>
<dbReference type="InterPro" id="IPR036890">
    <property type="entry name" value="HATPase_C_sf"/>
</dbReference>
<protein>
    <recommendedName>
        <fullName evidence="2">histidine kinase</fullName>
        <ecNumber evidence="2">2.7.13.3</ecNumber>
    </recommendedName>
</protein>
<dbReference type="InterPro" id="IPR036097">
    <property type="entry name" value="HisK_dim/P_sf"/>
</dbReference>
<evidence type="ECO:0000256" key="5">
    <source>
        <dbReference type="ARBA" id="ARBA00022741"/>
    </source>
</evidence>
<dbReference type="SUPFAM" id="SSF55874">
    <property type="entry name" value="ATPase domain of HSP90 chaperone/DNA topoisomerase II/histidine kinase"/>
    <property type="match status" value="1"/>
</dbReference>
<dbReference type="InterPro" id="IPR005467">
    <property type="entry name" value="His_kinase_dom"/>
</dbReference>
<keyword evidence="5" id="KW-0547">Nucleotide-binding</keyword>
<dbReference type="SMART" id="SM00388">
    <property type="entry name" value="HisKA"/>
    <property type="match status" value="1"/>
</dbReference>
<dbReference type="InterPro" id="IPR050351">
    <property type="entry name" value="BphY/WalK/GraS-like"/>
</dbReference>
<evidence type="ECO:0000256" key="2">
    <source>
        <dbReference type="ARBA" id="ARBA00012438"/>
    </source>
</evidence>
<dbReference type="Gene3D" id="3.30.450.20">
    <property type="entry name" value="PAS domain"/>
    <property type="match status" value="1"/>
</dbReference>
<comment type="caution">
    <text evidence="10">The sequence shown here is derived from an EMBL/GenBank/DDBJ whole genome shotgun (WGS) entry which is preliminary data.</text>
</comment>
<proteinExistence type="predicted"/>
<keyword evidence="11" id="KW-1185">Reference proteome</keyword>
<dbReference type="InterPro" id="IPR035965">
    <property type="entry name" value="PAS-like_dom_sf"/>
</dbReference>
<sequence>MKYNQGQKVIDEMIEIIHNAVQGDTARHLSLDEDKGELKDLANGINLLIQELHVQSKQKYVQKKSFYINVLEQLPIGVAVLNKQLKYIYSNPAYFNENELRLDALGLSDLDLHKVGRISRTQAYTRYAQVKGVRNTGNASSLEEVIAEKENKNRCFVRTVMPLSRKWPAKADYYLIYVIDITTYHNKTKELHEDNVHIEQTKEELDKFLHHVTHDLKAPLASIEGLINLSAHAHNHTEIQENLEMMRRNVRQMEEFIKTIMNYSRNAMADISLKRIDFEEELHNVIQLLRFGENAHRIHFNVDVQLKVDFYSDPTRLYIIFNNLISNAIRYHNYDQENPFIHIIVRGGETEASIKVMDNGKGIAQEHHSKIFKSFERISEDSKGSGLGLYLVKQVVQKLKGNISFVSFPNKGTSFEVKIPNAKLYYKLQAN</sequence>
<dbReference type="InterPro" id="IPR003594">
    <property type="entry name" value="HATPase_dom"/>
</dbReference>
<comment type="catalytic activity">
    <reaction evidence="1">
        <text>ATP + protein L-histidine = ADP + protein N-phospho-L-histidine.</text>
        <dbReference type="EC" id="2.7.13.3"/>
    </reaction>
</comment>
<evidence type="ECO:0000256" key="7">
    <source>
        <dbReference type="ARBA" id="ARBA00022840"/>
    </source>
</evidence>
<evidence type="ECO:0000256" key="3">
    <source>
        <dbReference type="ARBA" id="ARBA00022553"/>
    </source>
</evidence>
<evidence type="ECO:0000313" key="11">
    <source>
        <dbReference type="Proteomes" id="UP000772618"/>
    </source>
</evidence>
<dbReference type="EMBL" id="JAHESD010000029">
    <property type="protein sequence ID" value="MBT1704312.1"/>
    <property type="molecule type" value="Genomic_DNA"/>
</dbReference>
<dbReference type="EC" id="2.7.13.3" evidence="2"/>
<evidence type="ECO:0000313" key="10">
    <source>
        <dbReference type="EMBL" id="MBT1704312.1"/>
    </source>
</evidence>
<dbReference type="InterPro" id="IPR004358">
    <property type="entry name" value="Sig_transdc_His_kin-like_C"/>
</dbReference>
<evidence type="ECO:0000256" key="4">
    <source>
        <dbReference type="ARBA" id="ARBA00022679"/>
    </source>
</evidence>
<dbReference type="Gene3D" id="3.30.565.10">
    <property type="entry name" value="Histidine kinase-like ATPase, C-terminal domain"/>
    <property type="match status" value="1"/>
</dbReference>
<dbReference type="SUPFAM" id="SSF55785">
    <property type="entry name" value="PYP-like sensor domain (PAS domain)"/>
    <property type="match status" value="1"/>
</dbReference>
<evidence type="ECO:0000256" key="8">
    <source>
        <dbReference type="ARBA" id="ARBA00023012"/>
    </source>
</evidence>
<dbReference type="PROSITE" id="PS50109">
    <property type="entry name" value="HIS_KIN"/>
    <property type="match status" value="1"/>
</dbReference>
<feature type="domain" description="Histidine kinase" evidence="9">
    <location>
        <begin position="211"/>
        <end position="423"/>
    </location>
</feature>
<keyword evidence="8" id="KW-0902">Two-component regulatory system</keyword>
<dbReference type="SUPFAM" id="SSF47384">
    <property type="entry name" value="Homodimeric domain of signal transducing histidine kinase"/>
    <property type="match status" value="1"/>
</dbReference>
<name>A0ABS5VSC3_9BACT</name>
<dbReference type="GO" id="GO:0016301">
    <property type="term" value="F:kinase activity"/>
    <property type="evidence" value="ECO:0007669"/>
    <property type="project" value="UniProtKB-KW"/>
</dbReference>
<dbReference type="Pfam" id="PF02518">
    <property type="entry name" value="HATPase_c"/>
    <property type="match status" value="1"/>
</dbReference>
<dbReference type="SMART" id="SM00387">
    <property type="entry name" value="HATPase_c"/>
    <property type="match status" value="1"/>
</dbReference>
<organism evidence="10 11">
    <name type="scientific">Chryseosolibacter indicus</name>
    <dbReference type="NCBI Taxonomy" id="2782351"/>
    <lineage>
        <taxon>Bacteria</taxon>
        <taxon>Pseudomonadati</taxon>
        <taxon>Bacteroidota</taxon>
        <taxon>Cytophagia</taxon>
        <taxon>Cytophagales</taxon>
        <taxon>Chryseotaleaceae</taxon>
        <taxon>Chryseosolibacter</taxon>
    </lineage>
</organism>
<gene>
    <name evidence="10" type="ORF">KK060_13540</name>
</gene>
<dbReference type="RefSeq" id="WP_254154271.1">
    <property type="nucleotide sequence ID" value="NZ_JAHESD010000029.1"/>
</dbReference>
<dbReference type="Gene3D" id="1.10.287.130">
    <property type="match status" value="1"/>
</dbReference>
<dbReference type="PANTHER" id="PTHR42878">
    <property type="entry name" value="TWO-COMPONENT HISTIDINE KINASE"/>
    <property type="match status" value="1"/>
</dbReference>
<keyword evidence="3" id="KW-0597">Phosphoprotein</keyword>
<dbReference type="CDD" id="cd00075">
    <property type="entry name" value="HATPase"/>
    <property type="match status" value="1"/>
</dbReference>
<dbReference type="InterPro" id="IPR003661">
    <property type="entry name" value="HisK_dim/P_dom"/>
</dbReference>
<evidence type="ECO:0000256" key="6">
    <source>
        <dbReference type="ARBA" id="ARBA00022777"/>
    </source>
</evidence>
<evidence type="ECO:0000259" key="9">
    <source>
        <dbReference type="PROSITE" id="PS50109"/>
    </source>
</evidence>
<reference evidence="10 11" key="1">
    <citation type="submission" date="2021-05" db="EMBL/GenBank/DDBJ databases">
        <title>A Polyphasic approach of four new species of the genus Ohtaekwangia: Ohtaekwangia histidinii sp. nov., Ohtaekwangia cretensis sp. nov., Ohtaekwangia indiensis sp. nov., Ohtaekwangia reichenbachii sp. nov. from diverse environment.</title>
        <authorList>
            <person name="Octaviana S."/>
        </authorList>
    </citation>
    <scope>NUCLEOTIDE SEQUENCE [LARGE SCALE GENOMIC DNA]</scope>
    <source>
        <strain evidence="10 11">PWU20</strain>
    </source>
</reference>
<keyword evidence="4" id="KW-0808">Transferase</keyword>
<dbReference type="PANTHER" id="PTHR42878:SF7">
    <property type="entry name" value="SENSOR HISTIDINE KINASE GLRK"/>
    <property type="match status" value="1"/>
</dbReference>